<dbReference type="SUPFAM" id="SSF48576">
    <property type="entry name" value="Terpenoid synthases"/>
    <property type="match status" value="1"/>
</dbReference>
<dbReference type="CDD" id="cd00683">
    <property type="entry name" value="Trans_IPPS_HH"/>
    <property type="match status" value="1"/>
</dbReference>
<evidence type="ECO:0000256" key="3">
    <source>
        <dbReference type="ARBA" id="ARBA00022679"/>
    </source>
</evidence>
<dbReference type="InterPro" id="IPR019845">
    <property type="entry name" value="Squalene/phytoene_synthase_CS"/>
</dbReference>
<dbReference type="PROSITE" id="PS01044">
    <property type="entry name" value="SQUALEN_PHYTOEN_SYN_1"/>
    <property type="match status" value="1"/>
</dbReference>
<comment type="cofactor">
    <cofactor evidence="5">
        <name>ATP</name>
        <dbReference type="ChEBI" id="CHEBI:30616"/>
    </cofactor>
</comment>
<dbReference type="GO" id="GO:0051996">
    <property type="term" value="F:squalene synthase [NAD(P)H] activity"/>
    <property type="evidence" value="ECO:0007669"/>
    <property type="project" value="InterPro"/>
</dbReference>
<comment type="similarity">
    <text evidence="2">Belongs to the phytoene/squalene synthase family.</text>
</comment>
<dbReference type="EMBL" id="JACBZD010000001">
    <property type="protein sequence ID" value="NYI03596.1"/>
    <property type="molecule type" value="Genomic_DNA"/>
</dbReference>
<accession>A0A852ZME7</accession>
<reference evidence="7 8" key="1">
    <citation type="submission" date="2020-07" db="EMBL/GenBank/DDBJ databases">
        <title>Sequencing the genomes of 1000 actinobacteria strains.</title>
        <authorList>
            <person name="Klenk H.-P."/>
        </authorList>
    </citation>
    <scope>NUCLEOTIDE SEQUENCE [LARGE SCALE GENOMIC DNA]</scope>
    <source>
        <strain evidence="7 8">DSM 42178</strain>
    </source>
</reference>
<dbReference type="RefSeq" id="WP_179812620.1">
    <property type="nucleotide sequence ID" value="NZ_JACBZD010000001.1"/>
</dbReference>
<feature type="compositionally biased region" description="Pro residues" evidence="6">
    <location>
        <begin position="340"/>
        <end position="352"/>
    </location>
</feature>
<dbReference type="SFLD" id="SFLDS00005">
    <property type="entry name" value="Isoprenoid_Synthase_Type_I"/>
    <property type="match status" value="1"/>
</dbReference>
<keyword evidence="8" id="KW-1185">Reference proteome</keyword>
<keyword evidence="4" id="KW-0125">Carotenoid biosynthesis</keyword>
<evidence type="ECO:0000256" key="2">
    <source>
        <dbReference type="ARBA" id="ARBA00006251"/>
    </source>
</evidence>
<dbReference type="FunFam" id="1.10.600.10:FF:000020">
    <property type="entry name" value="Phytoene synthase"/>
    <property type="match status" value="1"/>
</dbReference>
<dbReference type="UniPathway" id="UPA00799"/>
<dbReference type="InterPro" id="IPR044843">
    <property type="entry name" value="Trans_IPPS_bact-type"/>
</dbReference>
<dbReference type="Gene3D" id="1.10.600.10">
    <property type="entry name" value="Farnesyl Diphosphate Synthase"/>
    <property type="match status" value="1"/>
</dbReference>
<name>A0A852ZME7_9ACTN</name>
<evidence type="ECO:0000313" key="7">
    <source>
        <dbReference type="EMBL" id="NYI03596.1"/>
    </source>
</evidence>
<dbReference type="GO" id="GO:0016117">
    <property type="term" value="P:carotenoid biosynthetic process"/>
    <property type="evidence" value="ECO:0007669"/>
    <property type="project" value="UniProtKB-KW"/>
</dbReference>
<feature type="compositionally biased region" description="Low complexity" evidence="6">
    <location>
        <begin position="353"/>
        <end position="382"/>
    </location>
</feature>
<keyword evidence="3 7" id="KW-0808">Transferase</keyword>
<evidence type="ECO:0000313" key="8">
    <source>
        <dbReference type="Proteomes" id="UP000567795"/>
    </source>
</evidence>
<proteinExistence type="inferred from homology"/>
<feature type="region of interest" description="Disordered" evidence="6">
    <location>
        <begin position="328"/>
        <end position="396"/>
    </location>
</feature>
<dbReference type="PROSITE" id="PS01045">
    <property type="entry name" value="SQUALEN_PHYTOEN_SYN_2"/>
    <property type="match status" value="1"/>
</dbReference>
<organism evidence="7 8">
    <name type="scientific">Allostreptomyces psammosilenae</name>
    <dbReference type="NCBI Taxonomy" id="1892865"/>
    <lineage>
        <taxon>Bacteria</taxon>
        <taxon>Bacillati</taxon>
        <taxon>Actinomycetota</taxon>
        <taxon>Actinomycetes</taxon>
        <taxon>Kitasatosporales</taxon>
        <taxon>Streptomycetaceae</taxon>
        <taxon>Allostreptomyces</taxon>
    </lineage>
</organism>
<dbReference type="EC" id="2.5.1.32" evidence="7"/>
<sequence>MTAIELDAAGITDPALRAAYAHCRALNARHGRTYFLATRLLLPQQRPAVHALYGFARWADDIVDALDGGPTEVRRAQLDAFTTDLRRALDEGSSRHPVLAALVDTARRYAIDPAHFTDFTRSMEMDLEVTDYATFEDLDRYMHGSAAVIGLQLLPVLGTVTDRRRAEPRAAALGVAFQLTNFIRDLAEDLFLDRVYLPADRLAAHGVDRDVLKRCVGTGVCEPALRRAIADLVRRNREIYRIAEPGIEMLAPVSRPCVATAFTLYQGILDRIEAAGYDVISRRAVVPERRRLAVALGTLGRVAAARARHRLGTGGLLRAPLPTGAVGGPLAGPALGSAPGPAPGPVAPPGPGPLTAAGPVGRWRAGPVAGRAAGGAAAVATARPRRRSSAPPPAVR</sequence>
<dbReference type="AlphaFoldDB" id="A0A852ZME7"/>
<evidence type="ECO:0000256" key="5">
    <source>
        <dbReference type="ARBA" id="ARBA00053028"/>
    </source>
</evidence>
<dbReference type="InterPro" id="IPR033904">
    <property type="entry name" value="Trans_IPPS_HH"/>
</dbReference>
<dbReference type="SFLD" id="SFLDG01212">
    <property type="entry name" value="Phytoene_synthase_like"/>
    <property type="match status" value="1"/>
</dbReference>
<dbReference type="PANTHER" id="PTHR31480">
    <property type="entry name" value="BIFUNCTIONAL LYCOPENE CYCLASE/PHYTOENE SYNTHASE"/>
    <property type="match status" value="1"/>
</dbReference>
<dbReference type="InterPro" id="IPR008949">
    <property type="entry name" value="Isoprenoid_synthase_dom_sf"/>
</dbReference>
<comment type="caution">
    <text evidence="7">The sequence shown here is derived from an EMBL/GenBank/DDBJ whole genome shotgun (WGS) entry which is preliminary data.</text>
</comment>
<dbReference type="Proteomes" id="UP000567795">
    <property type="component" value="Unassembled WGS sequence"/>
</dbReference>
<dbReference type="GO" id="GO:0004311">
    <property type="term" value="F:geranylgeranyl diphosphate synthase activity"/>
    <property type="evidence" value="ECO:0007669"/>
    <property type="project" value="InterPro"/>
</dbReference>
<evidence type="ECO:0000256" key="4">
    <source>
        <dbReference type="ARBA" id="ARBA00022746"/>
    </source>
</evidence>
<dbReference type="InterPro" id="IPR002060">
    <property type="entry name" value="Squ/phyt_synthse"/>
</dbReference>
<evidence type="ECO:0000256" key="6">
    <source>
        <dbReference type="SAM" id="MobiDB-lite"/>
    </source>
</evidence>
<protein>
    <submittedName>
        <fullName evidence="7">Phytoene synthase</fullName>
        <ecNumber evidence="7">2.5.1.32</ecNumber>
    </submittedName>
</protein>
<dbReference type="SFLD" id="SFLDG01018">
    <property type="entry name" value="Squalene/Phytoene_Synthase_Lik"/>
    <property type="match status" value="1"/>
</dbReference>
<dbReference type="Pfam" id="PF00494">
    <property type="entry name" value="SQS_PSY"/>
    <property type="match status" value="1"/>
</dbReference>
<comment type="pathway">
    <text evidence="1">Carotenoid biosynthesis; phytoene biosynthesis.</text>
</comment>
<gene>
    <name evidence="7" type="ORF">FHU37_000539</name>
</gene>
<evidence type="ECO:0000256" key="1">
    <source>
        <dbReference type="ARBA" id="ARBA00004684"/>
    </source>
</evidence>